<dbReference type="AlphaFoldDB" id="D8RK42"/>
<keyword evidence="3" id="KW-1185">Reference proteome</keyword>
<dbReference type="eggNOG" id="ENOG502T0RZ">
    <property type="taxonomic scope" value="Eukaryota"/>
</dbReference>
<organism evidence="3">
    <name type="scientific">Selaginella moellendorffii</name>
    <name type="common">Spikemoss</name>
    <dbReference type="NCBI Taxonomy" id="88036"/>
    <lineage>
        <taxon>Eukaryota</taxon>
        <taxon>Viridiplantae</taxon>
        <taxon>Streptophyta</taxon>
        <taxon>Embryophyta</taxon>
        <taxon>Tracheophyta</taxon>
        <taxon>Lycopodiopsida</taxon>
        <taxon>Selaginellales</taxon>
        <taxon>Selaginellaceae</taxon>
        <taxon>Selaginella</taxon>
    </lineage>
</organism>
<dbReference type="KEGG" id="smo:SELMODRAFT_412116"/>
<sequence>MENDLNGDPSPAPRESPEAFQSLHDGHNPSGGHEEAEPFESLLDGFWDKNRSTLEGIVSDPPIFYQKYPNVDVEVASFSTPAKAVPSLLHHRLEDSRNDGTLATEIVTRLREAATNHCVFLVGGKGCGKTRTLYEVLAQNFGFYFVASRVENGESKDFAAVVETLKLCYPSHNKATEFIPRRVGMDAALCALVARLAIFSKALEIKPGMSPLEWLICQTECRPRDVFRELTLFVIKQELPSAYLEEKFSALVEEVYERIDGGLAGSSGKLLFVVDEALPPLRNRFRSDIHPAKLKSLLSQAVKAFRTQKKVPTACILAGTGGELLAEAQDMESPVCSGESEQLTQEIVATSRTFEDSSSFGAFSDYVSSFLGPGDYKRLFSKYYQARAGTIASALHAYISKRTPREKALEFLEDFALTLATKGGSQLNAPNSVHDTLMILRSDRYLRSVLRDITEAFYLGGKGYCFTHNSSIKLVDLGIGVLKLGFCDSNPLEVATREAPINKDVVKWNYAVCAVVTERLVQAALCYIFVPKVREEIFHRYEGLTSESERVSHFEKYCAAYILDLFSRDEPLEKLFVQDRERSAPQGNDAAVELEQETNVNADSVAVKKYFAYDETGGTKEQSLELVKARVKLPAPQAGTPLMVRLGQNWTFERWLGLGRDRPTFLQTKTDNQFGPDFITILEMPKLKKEILLNIQVRQGMAADRLDSREFFAHNKQRQVLERNRENSSLLSKCWSSGWVELRLSPCKRIQHDDRPFPTDKPCIRAYIDKTNLYKIFPKLLQHLRRKL</sequence>
<reference evidence="2 3" key="1">
    <citation type="journal article" date="2011" name="Science">
        <title>The Selaginella genome identifies genetic changes associated with the evolution of vascular plants.</title>
        <authorList>
            <person name="Banks J.A."/>
            <person name="Nishiyama T."/>
            <person name="Hasebe M."/>
            <person name="Bowman J.L."/>
            <person name="Gribskov M."/>
            <person name="dePamphilis C."/>
            <person name="Albert V.A."/>
            <person name="Aono N."/>
            <person name="Aoyama T."/>
            <person name="Ambrose B.A."/>
            <person name="Ashton N.W."/>
            <person name="Axtell M.J."/>
            <person name="Barker E."/>
            <person name="Barker M.S."/>
            <person name="Bennetzen J.L."/>
            <person name="Bonawitz N.D."/>
            <person name="Chapple C."/>
            <person name="Cheng C."/>
            <person name="Correa L.G."/>
            <person name="Dacre M."/>
            <person name="DeBarry J."/>
            <person name="Dreyer I."/>
            <person name="Elias M."/>
            <person name="Engstrom E.M."/>
            <person name="Estelle M."/>
            <person name="Feng L."/>
            <person name="Finet C."/>
            <person name="Floyd S.K."/>
            <person name="Frommer W.B."/>
            <person name="Fujita T."/>
            <person name="Gramzow L."/>
            <person name="Gutensohn M."/>
            <person name="Harholt J."/>
            <person name="Hattori M."/>
            <person name="Heyl A."/>
            <person name="Hirai T."/>
            <person name="Hiwatashi Y."/>
            <person name="Ishikawa M."/>
            <person name="Iwata M."/>
            <person name="Karol K.G."/>
            <person name="Koehler B."/>
            <person name="Kolukisaoglu U."/>
            <person name="Kubo M."/>
            <person name="Kurata T."/>
            <person name="Lalonde S."/>
            <person name="Li K."/>
            <person name="Li Y."/>
            <person name="Litt A."/>
            <person name="Lyons E."/>
            <person name="Manning G."/>
            <person name="Maruyama T."/>
            <person name="Michael T.P."/>
            <person name="Mikami K."/>
            <person name="Miyazaki S."/>
            <person name="Morinaga S."/>
            <person name="Murata T."/>
            <person name="Mueller-Roeber B."/>
            <person name="Nelson D.R."/>
            <person name="Obara M."/>
            <person name="Oguri Y."/>
            <person name="Olmstead R.G."/>
            <person name="Onodera N."/>
            <person name="Petersen B.L."/>
            <person name="Pils B."/>
            <person name="Prigge M."/>
            <person name="Rensing S.A."/>
            <person name="Riano-Pachon D.M."/>
            <person name="Roberts A.W."/>
            <person name="Sato Y."/>
            <person name="Scheller H.V."/>
            <person name="Schulz B."/>
            <person name="Schulz C."/>
            <person name="Shakirov E.V."/>
            <person name="Shibagaki N."/>
            <person name="Shinohara N."/>
            <person name="Shippen D.E."/>
            <person name="Soerensen I."/>
            <person name="Sotooka R."/>
            <person name="Sugimoto N."/>
            <person name="Sugita M."/>
            <person name="Sumikawa N."/>
            <person name="Tanurdzic M."/>
            <person name="Theissen G."/>
            <person name="Ulvskov P."/>
            <person name="Wakazuki S."/>
            <person name="Weng J.K."/>
            <person name="Willats W.W."/>
            <person name="Wipf D."/>
            <person name="Wolf P.G."/>
            <person name="Yang L."/>
            <person name="Zimmer A.D."/>
            <person name="Zhu Q."/>
            <person name="Mitros T."/>
            <person name="Hellsten U."/>
            <person name="Loque D."/>
            <person name="Otillar R."/>
            <person name="Salamov A."/>
            <person name="Schmutz J."/>
            <person name="Shapiro H."/>
            <person name="Lindquist E."/>
            <person name="Lucas S."/>
            <person name="Rokhsar D."/>
            <person name="Grigoriev I.V."/>
        </authorList>
    </citation>
    <scope>NUCLEOTIDE SEQUENCE [LARGE SCALE GENOMIC DNA]</scope>
</reference>
<dbReference type="HOGENOM" id="CLU_356179_0_0_1"/>
<feature type="region of interest" description="Disordered" evidence="1">
    <location>
        <begin position="1"/>
        <end position="37"/>
    </location>
</feature>
<dbReference type="InParanoid" id="D8RK42"/>
<dbReference type="EMBL" id="GL377582">
    <property type="protein sequence ID" value="EFJ27381.1"/>
    <property type="molecule type" value="Genomic_DNA"/>
</dbReference>
<evidence type="ECO:0000256" key="1">
    <source>
        <dbReference type="SAM" id="MobiDB-lite"/>
    </source>
</evidence>
<name>D8RK42_SELML</name>
<evidence type="ECO:0000313" key="2">
    <source>
        <dbReference type="EMBL" id="EFJ27381.1"/>
    </source>
</evidence>
<gene>
    <name evidence="2" type="ORF">SELMODRAFT_412116</name>
</gene>
<evidence type="ECO:0000313" key="3">
    <source>
        <dbReference type="Proteomes" id="UP000001514"/>
    </source>
</evidence>
<accession>D8RK42</accession>
<dbReference type="Proteomes" id="UP000001514">
    <property type="component" value="Unassembled WGS sequence"/>
</dbReference>
<dbReference type="Gramene" id="EFJ27381">
    <property type="protein sequence ID" value="EFJ27381"/>
    <property type="gene ID" value="SELMODRAFT_412116"/>
</dbReference>
<protein>
    <submittedName>
        <fullName evidence="2">Uncharacterized protein</fullName>
    </submittedName>
</protein>
<feature type="compositionally biased region" description="Basic and acidic residues" evidence="1">
    <location>
        <begin position="24"/>
        <end position="36"/>
    </location>
</feature>
<proteinExistence type="predicted"/>